<sequence>MSKRVNDLYREIWDTEFQLNRQLVYDASCRLEAYAKEGKLGNFEATVIINDMLSKMK</sequence>
<gene>
    <name evidence="1" type="primary">76</name>
    <name evidence="1" type="ORF">019DV002_76</name>
</gene>
<organism evidence="1 2">
    <name type="scientific">Bacillus phage 019DV002</name>
    <dbReference type="NCBI Taxonomy" id="2601653"/>
    <lineage>
        <taxon>Viruses</taxon>
        <taxon>Duplodnaviria</taxon>
        <taxon>Heunggongvirae</taxon>
        <taxon>Uroviricota</taxon>
        <taxon>Caudoviricetes</taxon>
        <taxon>Ehrlichviridae</taxon>
        <taxon>Gettysburgvirus</taxon>
        <taxon>Gettysburgvirus gv019DV002</taxon>
    </lineage>
</organism>
<reference evidence="1 2" key="1">
    <citation type="submission" date="2019-07" db="EMBL/GenBank/DDBJ databases">
        <authorList>
            <person name="Loney R.E."/>
            <person name="Krukonis G.P."/>
            <person name="Delesalle V.A."/>
        </authorList>
    </citation>
    <scope>NUCLEOTIDE SEQUENCE [LARGE SCALE GENOMIC DNA]</scope>
</reference>
<evidence type="ECO:0000313" key="1">
    <source>
        <dbReference type="EMBL" id="QFG05218.1"/>
    </source>
</evidence>
<protein>
    <submittedName>
        <fullName evidence="1">Uncharacterized protein</fullName>
    </submittedName>
</protein>
<dbReference type="Proteomes" id="UP000325508">
    <property type="component" value="Segment"/>
</dbReference>
<dbReference type="EMBL" id="MN176220">
    <property type="protein sequence ID" value="QFG05218.1"/>
    <property type="molecule type" value="Genomic_DNA"/>
</dbReference>
<evidence type="ECO:0000313" key="2">
    <source>
        <dbReference type="Proteomes" id="UP000325508"/>
    </source>
</evidence>
<keyword evidence="2" id="KW-1185">Reference proteome</keyword>
<accession>A0A5J6T5B6</accession>
<proteinExistence type="predicted"/>
<name>A0A5J6T5B6_9CAUD</name>